<evidence type="ECO:0000256" key="2">
    <source>
        <dbReference type="ARBA" id="ARBA00023128"/>
    </source>
</evidence>
<dbReference type="InterPro" id="IPR011856">
    <property type="entry name" value="tRNA_endonuc-like_dom_sf"/>
</dbReference>
<dbReference type="Gene3D" id="3.40.1350.10">
    <property type="match status" value="1"/>
</dbReference>
<dbReference type="PANTHER" id="PTHR28133">
    <property type="entry name" value="REQUIRED FOR RESPIRATORY GROWTH PROTEIN 7, MITOCHONDRIAL"/>
    <property type="match status" value="1"/>
</dbReference>
<dbReference type="InterPro" id="IPR018828">
    <property type="entry name" value="RRG7"/>
</dbReference>
<comment type="subcellular location">
    <subcellularLocation>
        <location evidence="1">Mitochondrion</location>
    </subcellularLocation>
</comment>
<gene>
    <name evidence="4" type="ORF">ASTO00021_LOCUS2451</name>
</gene>
<evidence type="ECO:0000256" key="1">
    <source>
        <dbReference type="ARBA" id="ARBA00004173"/>
    </source>
</evidence>
<dbReference type="GO" id="GO:0009307">
    <property type="term" value="P:DNA restriction-modification system"/>
    <property type="evidence" value="ECO:0007669"/>
    <property type="project" value="InterPro"/>
</dbReference>
<dbReference type="GO" id="GO:0005739">
    <property type="term" value="C:mitochondrion"/>
    <property type="evidence" value="ECO:0007669"/>
    <property type="project" value="UniProtKB-SubCell"/>
</dbReference>
<proteinExistence type="predicted"/>
<dbReference type="PANTHER" id="PTHR28133:SF1">
    <property type="entry name" value="REQUIRED FOR RESPIRATORY GROWTH PROTEIN 7, MITOCHONDRIAL"/>
    <property type="match status" value="1"/>
</dbReference>
<organism evidence="4">
    <name type="scientific">Aplanochytrium stocchinoi</name>
    <dbReference type="NCBI Taxonomy" id="215587"/>
    <lineage>
        <taxon>Eukaryota</taxon>
        <taxon>Sar</taxon>
        <taxon>Stramenopiles</taxon>
        <taxon>Bigyra</taxon>
        <taxon>Labyrinthulomycetes</taxon>
        <taxon>Thraustochytrida</taxon>
        <taxon>Thraustochytriidae</taxon>
        <taxon>Aplanochytrium</taxon>
    </lineage>
</organism>
<feature type="domain" description="Restriction endonuclease type IV Mrr" evidence="3">
    <location>
        <begin position="56"/>
        <end position="130"/>
    </location>
</feature>
<dbReference type="EMBL" id="HBIN01003557">
    <property type="protein sequence ID" value="CAE0432122.1"/>
    <property type="molecule type" value="Transcribed_RNA"/>
</dbReference>
<reference evidence="4" key="1">
    <citation type="submission" date="2021-01" db="EMBL/GenBank/DDBJ databases">
        <authorList>
            <person name="Corre E."/>
            <person name="Pelletier E."/>
            <person name="Niang G."/>
            <person name="Scheremetjew M."/>
            <person name="Finn R."/>
            <person name="Kale V."/>
            <person name="Holt S."/>
            <person name="Cochrane G."/>
            <person name="Meng A."/>
            <person name="Brown T."/>
            <person name="Cohen L."/>
        </authorList>
    </citation>
    <scope>NUCLEOTIDE SEQUENCE</scope>
    <source>
        <strain evidence="4">GSBS06</strain>
    </source>
</reference>
<dbReference type="GO" id="GO:0004519">
    <property type="term" value="F:endonuclease activity"/>
    <property type="evidence" value="ECO:0007669"/>
    <property type="project" value="InterPro"/>
</dbReference>
<sequence length="233" mass="26323">MLRSFGLAKASQKLCVSWKSKANFGQEYRYNCNHIGYFGNISVKNKSSTTSSYVQEGYAFEKTTRDVLLKHGFILNHRGGPNDAGLDFEGFWRVKHNEIKNIPVALQCKKKKKRVGVAHIRELEGSLVDYCKARSPTHSTSEGWDVIHVLGVFVSSSGFTLQSQRQCLNSALPLMLVDLNGDRVEDILLSRKAKVLIPNLIVTKQRTLDKKNVVFILYDDDVIMSFEPKSHSE</sequence>
<evidence type="ECO:0000259" key="3">
    <source>
        <dbReference type="Pfam" id="PF04471"/>
    </source>
</evidence>
<keyword evidence="2" id="KW-0496">Mitochondrion</keyword>
<protein>
    <recommendedName>
        <fullName evidence="3">Restriction endonuclease type IV Mrr domain-containing protein</fullName>
    </recommendedName>
</protein>
<dbReference type="InterPro" id="IPR007560">
    <property type="entry name" value="Restrct_endonuc_IV_Mrr"/>
</dbReference>
<evidence type="ECO:0000313" key="4">
    <source>
        <dbReference type="EMBL" id="CAE0432122.1"/>
    </source>
</evidence>
<dbReference type="AlphaFoldDB" id="A0A7S3LID6"/>
<dbReference type="Pfam" id="PF04471">
    <property type="entry name" value="Mrr_cat"/>
    <property type="match status" value="1"/>
</dbReference>
<accession>A0A7S3LID6</accession>
<dbReference type="GO" id="GO:0003677">
    <property type="term" value="F:DNA binding"/>
    <property type="evidence" value="ECO:0007669"/>
    <property type="project" value="InterPro"/>
</dbReference>
<name>A0A7S3LID6_9STRA</name>